<protein>
    <recommendedName>
        <fullName evidence="4">Zn-finger containing protein</fullName>
    </recommendedName>
</protein>
<dbReference type="EMBL" id="CP060696">
    <property type="protein sequence ID" value="QNO17135.1"/>
    <property type="molecule type" value="Genomic_DNA"/>
</dbReference>
<dbReference type="AlphaFoldDB" id="A0A7G9WEM3"/>
<sequence>MEWLQKFMYGRHGPDQLSIGLFVLFLILSFVDLFIRGPAYLIIELLTVFIAVLSLWRMFSRNNQKRWDENQKFVTAMQPLSRAFQQLRSRWKDRKTYRYYHCPKCKATLRVPRGRGKICIKCPVCKNEFIKKA</sequence>
<name>A0A7G9WEM3_9FIRM</name>
<proteinExistence type="predicted"/>
<keyword evidence="1" id="KW-0812">Transmembrane</keyword>
<dbReference type="KEGG" id="caml:H6X83_09225"/>
<evidence type="ECO:0000313" key="3">
    <source>
        <dbReference type="Proteomes" id="UP000516046"/>
    </source>
</evidence>
<organism evidence="2 3">
    <name type="scientific">Caproicibacterium amylolyticum</name>
    <dbReference type="NCBI Taxonomy" id="2766537"/>
    <lineage>
        <taxon>Bacteria</taxon>
        <taxon>Bacillati</taxon>
        <taxon>Bacillota</taxon>
        <taxon>Clostridia</taxon>
        <taxon>Eubacteriales</taxon>
        <taxon>Oscillospiraceae</taxon>
        <taxon>Caproicibacterium</taxon>
    </lineage>
</organism>
<feature type="transmembrane region" description="Helical" evidence="1">
    <location>
        <begin position="41"/>
        <end position="59"/>
    </location>
</feature>
<accession>A0A7G9WEM3</accession>
<gene>
    <name evidence="2" type="ORF">H6X83_09225</name>
</gene>
<evidence type="ECO:0000256" key="1">
    <source>
        <dbReference type="SAM" id="Phobius"/>
    </source>
</evidence>
<evidence type="ECO:0008006" key="4">
    <source>
        <dbReference type="Google" id="ProtNLM"/>
    </source>
</evidence>
<keyword evidence="1" id="KW-0472">Membrane</keyword>
<keyword evidence="1" id="KW-1133">Transmembrane helix</keyword>
<evidence type="ECO:0000313" key="2">
    <source>
        <dbReference type="EMBL" id="QNO17135.1"/>
    </source>
</evidence>
<feature type="transmembrane region" description="Helical" evidence="1">
    <location>
        <begin position="16"/>
        <end position="35"/>
    </location>
</feature>
<dbReference type="Proteomes" id="UP000516046">
    <property type="component" value="Chromosome"/>
</dbReference>
<reference evidence="2 3" key="1">
    <citation type="submission" date="2020-08" db="EMBL/GenBank/DDBJ databases">
        <authorList>
            <person name="Ren C."/>
            <person name="Gu Y."/>
            <person name="Xu Y."/>
        </authorList>
    </citation>
    <scope>NUCLEOTIDE SEQUENCE [LARGE SCALE GENOMIC DNA]</scope>
    <source>
        <strain evidence="2 3">LBM18003</strain>
    </source>
</reference>
<keyword evidence="3" id="KW-1185">Reference proteome</keyword>
<dbReference type="RefSeq" id="WP_212506203.1">
    <property type="nucleotide sequence ID" value="NZ_CP060696.1"/>
</dbReference>